<reference evidence="1" key="1">
    <citation type="journal article" date="2021" name="Environ. Microbiol.">
        <title>Gene family expansions and transcriptome signatures uncover fungal adaptations to wood decay.</title>
        <authorList>
            <person name="Hage H."/>
            <person name="Miyauchi S."/>
            <person name="Viragh M."/>
            <person name="Drula E."/>
            <person name="Min B."/>
            <person name="Chaduli D."/>
            <person name="Navarro D."/>
            <person name="Favel A."/>
            <person name="Norest M."/>
            <person name="Lesage-Meessen L."/>
            <person name="Balint B."/>
            <person name="Merenyi Z."/>
            <person name="de Eugenio L."/>
            <person name="Morin E."/>
            <person name="Martinez A.T."/>
            <person name="Baldrian P."/>
            <person name="Stursova M."/>
            <person name="Martinez M.J."/>
            <person name="Novotny C."/>
            <person name="Magnuson J.K."/>
            <person name="Spatafora J.W."/>
            <person name="Maurice S."/>
            <person name="Pangilinan J."/>
            <person name="Andreopoulos W."/>
            <person name="LaButti K."/>
            <person name="Hundley H."/>
            <person name="Na H."/>
            <person name="Kuo A."/>
            <person name="Barry K."/>
            <person name="Lipzen A."/>
            <person name="Henrissat B."/>
            <person name="Riley R."/>
            <person name="Ahrendt S."/>
            <person name="Nagy L.G."/>
            <person name="Grigoriev I.V."/>
            <person name="Martin F."/>
            <person name="Rosso M.N."/>
        </authorList>
    </citation>
    <scope>NUCLEOTIDE SEQUENCE</scope>
    <source>
        <strain evidence="1">CBS 384.51</strain>
    </source>
</reference>
<comment type="caution">
    <text evidence="1">The sequence shown here is derived from an EMBL/GenBank/DDBJ whole genome shotgun (WGS) entry which is preliminary data.</text>
</comment>
<protein>
    <submittedName>
        <fullName evidence="1">Aconitate hydratase</fullName>
    </submittedName>
</protein>
<name>A0ACB8TMT1_9APHY</name>
<evidence type="ECO:0000313" key="1">
    <source>
        <dbReference type="EMBL" id="KAI0083269.1"/>
    </source>
</evidence>
<accession>A0ACB8TMT1</accession>
<organism evidence="1 2">
    <name type="scientific">Irpex rosettiformis</name>
    <dbReference type="NCBI Taxonomy" id="378272"/>
    <lineage>
        <taxon>Eukaryota</taxon>
        <taxon>Fungi</taxon>
        <taxon>Dikarya</taxon>
        <taxon>Basidiomycota</taxon>
        <taxon>Agaricomycotina</taxon>
        <taxon>Agaricomycetes</taxon>
        <taxon>Polyporales</taxon>
        <taxon>Irpicaceae</taxon>
        <taxon>Irpex</taxon>
    </lineage>
</organism>
<dbReference type="Proteomes" id="UP001055072">
    <property type="component" value="Unassembled WGS sequence"/>
</dbReference>
<sequence>MFNLAGRTTTAWRGLQRMAAGMATVAEPIGNTKVPMSLLEPKAYINYQRIEDNLAIIRKRLGRPLTLSEKILYGHLDDAVNQDIERGTSYLKLRPDRVACQDATAQMAIMQFMSAGMDTAAVPTTVHCDHLIEAQVGGVKDLERAKQINKEVYDFLATATAKYGLGFWKPGSGIIHQIILENYAFPGGLMIGTDSHTPNAGGLGMIACGVGGADAVDVMAGLPWELKCPKVIGVNLTGQLSGWTAPKDVILKVAGILTVKGGTGAIVEYKGAGVDSLSATGMATICNMGAEIGATTSLFPFNHRMADYLEATKRGDIAAYARRFSHNLKADEGAPYDQVIDINLSELEPHINGPFTPDLATPISKFAEAVKKNNWPSELKVALIGSCTNSSYEDMSRAASIAREATEHGLHTKSKFTITPGSEQVRATIARDGQMAALEEVGGLVLANACGPCIGQWDRRDVKKGEANSIITSYNRNFTGRNDANPATHAFVASPDLVTAMAFAGDLTFNPLTDSLIGSDGKPFKFSDPVGKDLPARGYDPGENTFQAPPVDRASVQVAVDPKSERLQLLKPFKPWDGKTPTDLPILIKVQGKCTTDHISAGGPWLKYRGHLENISQNCLIGAINAENGEANKVKNQITGEYSGVPAVGAYYRDHGIKWVVVGDHNYGEGSSREHAALEPRFLGGLAIITRSFARIHETNLKKQGMLALTFVDPADYDKVRPSDKVDILGLESFAPGKNLTLVLKHEDGTKEEIPLAHSFNEGQIEWFKAGSALNLMAANAARK</sequence>
<gene>
    <name evidence="1" type="ORF">BDY19DRAFT_979706</name>
</gene>
<evidence type="ECO:0000313" key="2">
    <source>
        <dbReference type="Proteomes" id="UP001055072"/>
    </source>
</evidence>
<keyword evidence="2" id="KW-1185">Reference proteome</keyword>
<dbReference type="EMBL" id="MU274976">
    <property type="protein sequence ID" value="KAI0083269.1"/>
    <property type="molecule type" value="Genomic_DNA"/>
</dbReference>
<proteinExistence type="predicted"/>